<organism evidence="3 4">
    <name type="scientific">Thiohalobacter thiocyanaticus</name>
    <dbReference type="NCBI Taxonomy" id="585455"/>
    <lineage>
        <taxon>Bacteria</taxon>
        <taxon>Pseudomonadati</taxon>
        <taxon>Pseudomonadota</taxon>
        <taxon>Gammaproteobacteria</taxon>
        <taxon>Thiohalobacterales</taxon>
        <taxon>Thiohalobacteraceae</taxon>
        <taxon>Thiohalobacter</taxon>
    </lineage>
</organism>
<dbReference type="InterPro" id="IPR007029">
    <property type="entry name" value="YHS_dom"/>
</dbReference>
<dbReference type="AlphaFoldDB" id="A0A1Z4VMU3"/>
<protein>
    <recommendedName>
        <fullName evidence="2">YHS domain-containing protein</fullName>
    </recommendedName>
</protein>
<dbReference type="Pfam" id="PF04945">
    <property type="entry name" value="YHS"/>
    <property type="match status" value="1"/>
</dbReference>
<evidence type="ECO:0000259" key="2">
    <source>
        <dbReference type="Pfam" id="PF04945"/>
    </source>
</evidence>
<dbReference type="Proteomes" id="UP000218765">
    <property type="component" value="Chromosome"/>
</dbReference>
<feature type="region of interest" description="Disordered" evidence="1">
    <location>
        <begin position="149"/>
        <end position="170"/>
    </location>
</feature>
<gene>
    <name evidence="3" type="ORF">FOKN1_0513</name>
</gene>
<reference evidence="3 4" key="1">
    <citation type="submission" date="2017-05" db="EMBL/GenBank/DDBJ databases">
        <title>Thiocyanate degradation by Thiohalobacter thiocyanaticus FOKN1.</title>
        <authorList>
            <person name="Oshiki M."/>
            <person name="Fukushima T."/>
            <person name="Kawano S."/>
            <person name="Nakagawa J."/>
        </authorList>
    </citation>
    <scope>NUCLEOTIDE SEQUENCE [LARGE SCALE GENOMIC DNA]</scope>
    <source>
        <strain evidence="3 4">FOKN1</strain>
    </source>
</reference>
<name>A0A1Z4VMU3_9GAMM</name>
<keyword evidence="4" id="KW-1185">Reference proteome</keyword>
<dbReference type="KEGG" id="ttc:FOKN1_0513"/>
<feature type="domain" description="YHS" evidence="2">
    <location>
        <begin position="9"/>
        <end position="47"/>
    </location>
</feature>
<dbReference type="EMBL" id="AP018052">
    <property type="protein sequence ID" value="BAZ92917.1"/>
    <property type="molecule type" value="Genomic_DNA"/>
</dbReference>
<feature type="compositionally biased region" description="Gly residues" evidence="1">
    <location>
        <begin position="160"/>
        <end position="170"/>
    </location>
</feature>
<sequence>MQHVEDQIRDVVCGMWVSPASYPLKFRGMHFAFCSEECRERFQDNPGLFIGKPGEPAAKRSDEAWRKSRRIHLGKPLDQHQAEQVINRLNGLMSVTARWPKTDVLEVDYDLMQITARQIEGALEAVGVDLGGGWGERLKRSFVHLLEETESASREVEPMGGSGHSGHGHH</sequence>
<accession>A0A1Z4VMU3</accession>
<evidence type="ECO:0000313" key="3">
    <source>
        <dbReference type="EMBL" id="BAZ92917.1"/>
    </source>
</evidence>
<dbReference type="RefSeq" id="WP_096364422.1">
    <property type="nucleotide sequence ID" value="NZ_AP018052.1"/>
</dbReference>
<evidence type="ECO:0000313" key="4">
    <source>
        <dbReference type="Proteomes" id="UP000218765"/>
    </source>
</evidence>
<proteinExistence type="predicted"/>
<evidence type="ECO:0000256" key="1">
    <source>
        <dbReference type="SAM" id="MobiDB-lite"/>
    </source>
</evidence>
<dbReference type="OrthoDB" id="9793685at2"/>